<reference evidence="3 4" key="1">
    <citation type="journal article" date="2023" name="Insect Mol. Biol.">
        <title>Genome sequencing provides insights into the evolution of gene families encoding plant cell wall-degrading enzymes in longhorned beetles.</title>
        <authorList>
            <person name="Shin N.R."/>
            <person name="Okamura Y."/>
            <person name="Kirsch R."/>
            <person name="Pauchet Y."/>
        </authorList>
    </citation>
    <scope>NUCLEOTIDE SEQUENCE [LARGE SCALE GENOMIC DNA]</scope>
    <source>
        <strain evidence="3">EAD_L_NR</strain>
    </source>
</reference>
<feature type="compositionally biased region" description="Basic and acidic residues" evidence="2">
    <location>
        <begin position="108"/>
        <end position="123"/>
    </location>
</feature>
<comment type="caution">
    <text evidence="3">The sequence shown here is derived from an EMBL/GenBank/DDBJ whole genome shotgun (WGS) entry which is preliminary data.</text>
</comment>
<evidence type="ECO:0000256" key="2">
    <source>
        <dbReference type="SAM" id="MobiDB-lite"/>
    </source>
</evidence>
<organism evidence="3 4">
    <name type="scientific">Exocentrus adspersus</name>
    <dbReference type="NCBI Taxonomy" id="1586481"/>
    <lineage>
        <taxon>Eukaryota</taxon>
        <taxon>Metazoa</taxon>
        <taxon>Ecdysozoa</taxon>
        <taxon>Arthropoda</taxon>
        <taxon>Hexapoda</taxon>
        <taxon>Insecta</taxon>
        <taxon>Pterygota</taxon>
        <taxon>Neoptera</taxon>
        <taxon>Endopterygota</taxon>
        <taxon>Coleoptera</taxon>
        <taxon>Polyphaga</taxon>
        <taxon>Cucujiformia</taxon>
        <taxon>Chrysomeloidea</taxon>
        <taxon>Cerambycidae</taxon>
        <taxon>Lamiinae</taxon>
        <taxon>Acanthocinini</taxon>
        <taxon>Exocentrus</taxon>
    </lineage>
</organism>
<dbReference type="Proteomes" id="UP001159042">
    <property type="component" value="Unassembled WGS sequence"/>
</dbReference>
<evidence type="ECO:0000313" key="4">
    <source>
        <dbReference type="Proteomes" id="UP001159042"/>
    </source>
</evidence>
<dbReference type="SUPFAM" id="SSF63491">
    <property type="entry name" value="BAG domain"/>
    <property type="match status" value="1"/>
</dbReference>
<dbReference type="EMBL" id="JANEYG010000005">
    <property type="protein sequence ID" value="KAJ8923157.1"/>
    <property type="molecule type" value="Genomic_DNA"/>
</dbReference>
<protein>
    <submittedName>
        <fullName evidence="3">Uncharacterized protein</fullName>
    </submittedName>
</protein>
<dbReference type="AlphaFoldDB" id="A0AAV8WA06"/>
<gene>
    <name evidence="3" type="ORF">NQ315_001711</name>
</gene>
<keyword evidence="4" id="KW-1185">Reference proteome</keyword>
<feature type="region of interest" description="Disordered" evidence="2">
    <location>
        <begin position="108"/>
        <end position="160"/>
    </location>
</feature>
<dbReference type="InterPro" id="IPR036533">
    <property type="entry name" value="BAG_dom_sf"/>
</dbReference>
<dbReference type="GO" id="GO:0051087">
    <property type="term" value="F:protein-folding chaperone binding"/>
    <property type="evidence" value="ECO:0007669"/>
    <property type="project" value="InterPro"/>
</dbReference>
<evidence type="ECO:0000256" key="1">
    <source>
        <dbReference type="SAM" id="Coils"/>
    </source>
</evidence>
<proteinExistence type="predicted"/>
<name>A0AAV8WA06_9CUCU</name>
<evidence type="ECO:0000313" key="3">
    <source>
        <dbReference type="EMBL" id="KAJ8923157.1"/>
    </source>
</evidence>
<keyword evidence="1" id="KW-0175">Coiled coil</keyword>
<dbReference type="Gene3D" id="1.20.58.120">
    <property type="entry name" value="BAG domain"/>
    <property type="match status" value="1"/>
</dbReference>
<accession>A0AAV8WA06</accession>
<feature type="coiled-coil region" evidence="1">
    <location>
        <begin position="707"/>
        <end position="751"/>
    </location>
</feature>
<feature type="compositionally biased region" description="Acidic residues" evidence="2">
    <location>
        <begin position="138"/>
        <end position="152"/>
    </location>
</feature>
<feature type="region of interest" description="Disordered" evidence="2">
    <location>
        <begin position="1"/>
        <end position="20"/>
    </location>
</feature>
<sequence>MAHVESMGIAESKSPLERRNTVARRSQRRSITNVKARVDKVFPSIKRFKSVNKDETYHTIHTEIEHLQNELMRKARDLQPQVRNLYDNTLKKLDAAFIALDDKLKENQEKSARKQKEQEEKAEKKKKNKNQDVASENNDGDVEIQEVEEEQEATNLEESTDKRKTVELKFVQIIPDEVIQADVHNNNVAKSPEEKRKSILKHGVAVMPGAMMNEMASKPRTVSIQQHQDNKVEDNEKINTKINEIIENLQATEYQIADFIGKRNGTQHNRIRDKLLGYMDVLDGFSPSDDYTVEQINICKNYVTSCLNFLEEKALDEEKLQDDVFYPAAVAASPVVSPVKLLVDVTERVSDKTVAEEITNDVKKHLKILEQRATKDQSFRRPSNQRKTGNEDEEKLMKLKNDLLNIKTTIDTTPTNAENLFLGLKGRLDLVKLGLDQLKFTSEDEEKQRDILYNEVETLKNMVEAKISLTRQAVRQWPIEQDKEKVNLEELRKIEEKFQTLKPQIESFTGVTSDNKFYELDENSIKLILKMDKLDFERGSESHTKKIELLKEIYNYGDLLDQRAKQSEDLLEVERGVNDIERNFARNLKLKDLDALNEKDNQRQYNEHLLQRKQTCIRNMEALFEKISSNKERSTTDNVPKQVAAINPSYSISTIELQFARVKKEIDAFPGTSTENNIKLAQGNELRSRTIVLSKEVHAYIDILRSKAEETETIKEVENQLKSINDMIDTYKGMDTELNAIEHELRTVQKKLESIRVCQRRKPLDEKGESTHKYV</sequence>